<comment type="subcellular location">
    <subcellularLocation>
        <location evidence="1 9">Cell inner membrane</location>
        <topology evidence="1 9">Multi-pass membrane protein</topology>
    </subcellularLocation>
</comment>
<evidence type="ECO:0000256" key="9">
    <source>
        <dbReference type="RuleBase" id="RU364070"/>
    </source>
</evidence>
<feature type="transmembrane region" description="Helical" evidence="9">
    <location>
        <begin position="369"/>
        <end position="389"/>
    </location>
</feature>
<dbReference type="InterPro" id="IPR027463">
    <property type="entry name" value="AcrB_DN_DC_subdom"/>
</dbReference>
<dbReference type="STRING" id="847.BRW83_1202"/>
<evidence type="ECO:0000313" key="11">
    <source>
        <dbReference type="EMBL" id="EEO29919.1"/>
    </source>
</evidence>
<comment type="caution">
    <text evidence="9">Lacks conserved residue(s) required for the propagation of feature annotation.</text>
</comment>
<dbReference type="NCBIfam" id="TIGR00915">
    <property type="entry name" value="2A0602"/>
    <property type="match status" value="1"/>
</dbReference>
<feature type="transmembrane region" description="Helical" evidence="9">
    <location>
        <begin position="928"/>
        <end position="949"/>
    </location>
</feature>
<keyword evidence="6 9" id="KW-0812">Transmembrane</keyword>
<dbReference type="Pfam" id="PF00873">
    <property type="entry name" value="ACR_tran"/>
    <property type="match status" value="1"/>
</dbReference>
<comment type="similarity">
    <text evidence="2 9">Belongs to the resistance-nodulation-cell division (RND) (TC 2.A.6) family.</text>
</comment>
<accession>C3X9P3</accession>
<keyword evidence="8 9" id="KW-0472">Membrane</keyword>
<evidence type="ECO:0000256" key="4">
    <source>
        <dbReference type="ARBA" id="ARBA00022475"/>
    </source>
</evidence>
<evidence type="ECO:0000256" key="1">
    <source>
        <dbReference type="ARBA" id="ARBA00004429"/>
    </source>
</evidence>
<dbReference type="PANTHER" id="PTHR32063:SF13">
    <property type="entry name" value="MULTIDRUG EFFLUX PUMP SUBUNIT ACRB-RELATED"/>
    <property type="match status" value="1"/>
</dbReference>
<protein>
    <recommendedName>
        <fullName evidence="9">Efflux pump membrane transporter</fullName>
    </recommendedName>
</protein>
<keyword evidence="7 9" id="KW-1133">Transmembrane helix</keyword>
<dbReference type="SUPFAM" id="SSF82866">
    <property type="entry name" value="Multidrug efflux transporter AcrB transmembrane domain"/>
    <property type="match status" value="2"/>
</dbReference>
<dbReference type="Gene3D" id="3.30.2090.10">
    <property type="entry name" value="Multidrug efflux transporter AcrB TolC docking domain, DN and DC subdomains"/>
    <property type="match status" value="2"/>
</dbReference>
<evidence type="ECO:0000256" key="6">
    <source>
        <dbReference type="ARBA" id="ARBA00022692"/>
    </source>
</evidence>
<evidence type="ECO:0000256" key="3">
    <source>
        <dbReference type="ARBA" id="ARBA00022448"/>
    </source>
</evidence>
<dbReference type="PRINTS" id="PR00702">
    <property type="entry name" value="ACRIFLAVINRP"/>
</dbReference>
<feature type="transmembrane region" description="Helical" evidence="9">
    <location>
        <begin position="437"/>
        <end position="461"/>
    </location>
</feature>
<evidence type="ECO:0000256" key="7">
    <source>
        <dbReference type="ARBA" id="ARBA00022989"/>
    </source>
</evidence>
<feature type="region of interest" description="Disordered" evidence="10">
    <location>
        <begin position="1043"/>
        <end position="1081"/>
    </location>
</feature>
<dbReference type="GO" id="GO:0009636">
    <property type="term" value="P:response to toxic substance"/>
    <property type="evidence" value="ECO:0007669"/>
    <property type="project" value="UniProtKB-ARBA"/>
</dbReference>
<dbReference type="OrthoDB" id="9176627at2"/>
<dbReference type="Gene3D" id="3.30.70.1440">
    <property type="entry name" value="Multidrug efflux transporter AcrB pore domain"/>
    <property type="match status" value="1"/>
</dbReference>
<organism evidence="11 12">
    <name type="scientific">Oxalobacter formigenes OXCC13</name>
    <dbReference type="NCBI Taxonomy" id="556269"/>
    <lineage>
        <taxon>Bacteria</taxon>
        <taxon>Pseudomonadati</taxon>
        <taxon>Pseudomonadota</taxon>
        <taxon>Betaproteobacteria</taxon>
        <taxon>Burkholderiales</taxon>
        <taxon>Oxalobacteraceae</taxon>
        <taxon>Oxalobacter</taxon>
    </lineage>
</organism>
<dbReference type="FunFam" id="3.30.70.1430:FF:000001">
    <property type="entry name" value="Efflux pump membrane transporter"/>
    <property type="match status" value="1"/>
</dbReference>
<feature type="transmembrane region" description="Helical" evidence="9">
    <location>
        <begin position="877"/>
        <end position="895"/>
    </location>
</feature>
<sequence length="1081" mass="116575">MFSKFFIERPIFAIVVSLIICLAGGIAMTQLPVEQYPNMSPVQITVSAQYPGADAKTLADSVAAPLENQINGIDNMLYMTSSSSSSGQLQLTVFFNIGTDPDIAQVQVQNRVNIASPQLPSEVTQNGVQVQKESSSMLMLIGLYGDPKMYSQDYVSNYANVYVLDAIKRVPGAGQATVMGNADQAMRIWLNPDKMASLKITTTDVAEAVSSQNKLFSAGQIGGEPAPAGIQQTYPAITRSPYQNAEDYENMIIRASNDGSAIVRLKDIGRASMGKQTYLVNTQMNGEFATFIQVVQQPGANALDVSKAVRAELDKLQAGFPDGIHYVIGVDTTDYVRISIEEVIKTLIIAICIVIGVIYVFLQKYRATLIASTAIFVALLGTFAGMYVLNFSINMLTLFGMVLAIGLVVDDAIVVVENVERNIDESGMDRKQATIQAMNELVSPIVATVLVLVSVFVPAAFVPGTTGQLYKQFAITIAISVTISGFVALTLTPALCGSWLKQTPAPTKGPFAWFNKKFASLTEHYGRWSAAVIKHSMIALICFGVMIAAIWLLFARLPTSFVPQEDQGYLITAVILPDSSSLERTQNVMNKVSDIVEKIPGVETRAGISGFSLLDNGFKNSSGTYFMALKPFDERYKNIKTAKAQNAGTIMLELYKQTRSIEEAMILPILPPPIPGLGSTGGFEFWLQSTGSASPDQLQEVLDKIMAEARKRPELTSLNTTYQARSQQLKIAVDRDKARLLGLDMDDITSTLQTQFGSSIVSQFNQYSRVWYVIMQSEPEFRASPDDIAKLYTRNAQGQMVPLSSVVTTSYTTGPDLVPHFNGFPSAEITGNAAAGYSSGQAMTAIEDVANAVMPKDFAYGWSGVAFEEEKSGTSSMIVFVFGVILVFLILAAQYESWALPAVILMAVPFGLIGSLLATWIRGLDNDVYFQVGLLVMVGLAAKNAILIVEFAVELAKKPNTTLAQAAVAAGKIRFRPIIMTSLAFIGGVIPLAIAMGAGANSRHSIGTGIIGGMIGVSTLALIFVPLFYDLFVGWEQKIRNRTGSDKKDVPKLAAPPKELPPPDPPAGDKGNTDGKPEGGA</sequence>
<dbReference type="PANTHER" id="PTHR32063">
    <property type="match status" value="1"/>
</dbReference>
<dbReference type="GeneID" id="77135088"/>
<feature type="transmembrane region" description="Helical" evidence="9">
    <location>
        <begin position="902"/>
        <end position="922"/>
    </location>
</feature>
<evidence type="ECO:0000256" key="5">
    <source>
        <dbReference type="ARBA" id="ARBA00022519"/>
    </source>
</evidence>
<dbReference type="HOGENOM" id="CLU_002755_1_2_4"/>
<feature type="transmembrane region" description="Helical" evidence="9">
    <location>
        <begin position="395"/>
        <end position="416"/>
    </location>
</feature>
<evidence type="ECO:0000256" key="10">
    <source>
        <dbReference type="SAM" id="MobiDB-lite"/>
    </source>
</evidence>
<dbReference type="eggNOG" id="COG0841">
    <property type="taxonomic scope" value="Bacteria"/>
</dbReference>
<dbReference type="SUPFAM" id="SSF82693">
    <property type="entry name" value="Multidrug efflux transporter AcrB pore domain, PN1, PN2, PC1 and PC2 subdomains"/>
    <property type="match status" value="3"/>
</dbReference>
<dbReference type="Proteomes" id="UP000005089">
    <property type="component" value="Unassembled WGS sequence"/>
</dbReference>
<dbReference type="Gene3D" id="3.30.70.1320">
    <property type="entry name" value="Multidrug efflux transporter AcrB pore domain like"/>
    <property type="match status" value="1"/>
</dbReference>
<feature type="transmembrane region" description="Helical" evidence="9">
    <location>
        <begin position="473"/>
        <end position="500"/>
    </location>
</feature>
<proteinExistence type="inferred from homology"/>
<reference evidence="11 12" key="1">
    <citation type="submission" date="2009-02" db="EMBL/GenBank/DDBJ databases">
        <title>The Genome Sequence of Oxalobacter formigenes OXCC13.</title>
        <authorList>
            <consortium name="The Broad Institute Genome Sequencing Platform"/>
            <person name="Ward D."/>
            <person name="Young S.K."/>
            <person name="Kodira C.D."/>
            <person name="Zeng Q."/>
            <person name="Koehrsen M."/>
            <person name="Alvarado L."/>
            <person name="Berlin A."/>
            <person name="Borenstein D."/>
            <person name="Chen Z."/>
            <person name="Engels R."/>
            <person name="Freedman E."/>
            <person name="Gellesch M."/>
            <person name="Goldberg J."/>
            <person name="Griggs A."/>
            <person name="Gujja S."/>
            <person name="Heiman D."/>
            <person name="Hepburn T."/>
            <person name="Howarth C."/>
            <person name="Jen D."/>
            <person name="Larson L."/>
            <person name="Lewis B."/>
            <person name="Mehta T."/>
            <person name="Park D."/>
            <person name="Pearson M."/>
            <person name="Roberts A."/>
            <person name="Saif S."/>
            <person name="Shea T."/>
            <person name="Shenoy N."/>
            <person name="Sisk P."/>
            <person name="Stolte C."/>
            <person name="Sykes S."/>
            <person name="Walk T."/>
            <person name="White J."/>
            <person name="Yandava C."/>
            <person name="Allison M.J."/>
            <person name="Lander E."/>
            <person name="Nusbaum C."/>
            <person name="Galagan J."/>
            <person name="Birren B."/>
        </authorList>
    </citation>
    <scope>NUCLEOTIDE SEQUENCE [LARGE SCALE GENOMIC DNA]</scope>
    <source>
        <strain evidence="11 12">OXCC13</strain>
    </source>
</reference>
<dbReference type="FunFam" id="1.20.1640.10:FF:000001">
    <property type="entry name" value="Efflux pump membrane transporter"/>
    <property type="match status" value="1"/>
</dbReference>
<dbReference type="GO" id="GO:0015562">
    <property type="term" value="F:efflux transmembrane transporter activity"/>
    <property type="evidence" value="ECO:0007669"/>
    <property type="project" value="InterPro"/>
</dbReference>
<feature type="transmembrane region" description="Helical" evidence="9">
    <location>
        <begin position="343"/>
        <end position="362"/>
    </location>
</feature>
<evidence type="ECO:0000313" key="12">
    <source>
        <dbReference type="Proteomes" id="UP000005089"/>
    </source>
</evidence>
<dbReference type="InterPro" id="IPR001036">
    <property type="entry name" value="Acrflvin-R"/>
</dbReference>
<keyword evidence="5 9" id="KW-0997">Cell inner membrane</keyword>
<keyword evidence="12" id="KW-1185">Reference proteome</keyword>
<dbReference type="InterPro" id="IPR004764">
    <property type="entry name" value="MdtF-like"/>
</dbReference>
<dbReference type="NCBIfam" id="NF000282">
    <property type="entry name" value="RND_permease_1"/>
    <property type="match status" value="1"/>
</dbReference>
<dbReference type="GO" id="GO:0005886">
    <property type="term" value="C:plasma membrane"/>
    <property type="evidence" value="ECO:0007669"/>
    <property type="project" value="UniProtKB-SubCell"/>
</dbReference>
<feature type="transmembrane region" description="Helical" evidence="9">
    <location>
        <begin position="537"/>
        <end position="554"/>
    </location>
</feature>
<dbReference type="Gene3D" id="3.30.70.1430">
    <property type="entry name" value="Multidrug efflux transporter AcrB pore domain"/>
    <property type="match status" value="2"/>
</dbReference>
<dbReference type="Gene3D" id="1.20.1640.10">
    <property type="entry name" value="Multidrug efflux transporter AcrB transmembrane domain"/>
    <property type="match status" value="2"/>
</dbReference>
<dbReference type="EMBL" id="GG658170">
    <property type="protein sequence ID" value="EEO29919.1"/>
    <property type="molecule type" value="Genomic_DNA"/>
</dbReference>
<keyword evidence="4" id="KW-1003">Cell membrane</keyword>
<dbReference type="GO" id="GO:0042910">
    <property type="term" value="F:xenobiotic transmembrane transporter activity"/>
    <property type="evidence" value="ECO:0007669"/>
    <property type="project" value="TreeGrafter"/>
</dbReference>
<dbReference type="AlphaFoldDB" id="C3X9P3"/>
<dbReference type="SUPFAM" id="SSF82714">
    <property type="entry name" value="Multidrug efflux transporter AcrB TolC docking domain, DN and DC subdomains"/>
    <property type="match status" value="2"/>
</dbReference>
<gene>
    <name evidence="11" type="primary">acrB</name>
    <name evidence="11" type="ORF">OFBG_00947</name>
</gene>
<feature type="compositionally biased region" description="Basic and acidic residues" evidence="10">
    <location>
        <begin position="1071"/>
        <end position="1081"/>
    </location>
</feature>
<keyword evidence="3 9" id="KW-0813">Transport</keyword>
<evidence type="ECO:0000256" key="2">
    <source>
        <dbReference type="ARBA" id="ARBA00010942"/>
    </source>
</evidence>
<feature type="transmembrane region" description="Helical" evidence="9">
    <location>
        <begin position="1010"/>
        <end position="1032"/>
    </location>
</feature>
<feature type="transmembrane region" description="Helical" evidence="9">
    <location>
        <begin position="978"/>
        <end position="998"/>
    </location>
</feature>
<evidence type="ECO:0000256" key="8">
    <source>
        <dbReference type="ARBA" id="ARBA00023136"/>
    </source>
</evidence>
<name>C3X9P3_OXAFO</name>
<dbReference type="RefSeq" id="WP_005880720.1">
    <property type="nucleotide sequence ID" value="NZ_CP019430.1"/>
</dbReference>